<dbReference type="GO" id="GO:0009246">
    <property type="term" value="P:enterobacterial common antigen biosynthetic process"/>
    <property type="evidence" value="ECO:0007669"/>
    <property type="project" value="TreeGrafter"/>
</dbReference>
<comment type="caution">
    <text evidence="9">The sequence shown here is derived from an EMBL/GenBank/DDBJ whole genome shotgun (WGS) entry which is preliminary data.</text>
</comment>
<keyword evidence="3" id="KW-1003">Cell membrane</keyword>
<evidence type="ECO:0000256" key="2">
    <source>
        <dbReference type="ARBA" id="ARBA00007400"/>
    </source>
</evidence>
<keyword evidence="4 7" id="KW-0812">Transmembrane</keyword>
<dbReference type="EMBL" id="VOUQ01000005">
    <property type="protein sequence ID" value="TXE34112.1"/>
    <property type="molecule type" value="Genomic_DNA"/>
</dbReference>
<feature type="transmembrane region" description="Helical" evidence="7">
    <location>
        <begin position="278"/>
        <end position="297"/>
    </location>
</feature>
<evidence type="ECO:0000256" key="7">
    <source>
        <dbReference type="SAM" id="Phobius"/>
    </source>
</evidence>
<proteinExistence type="inferred from homology"/>
<feature type="transmembrane region" description="Helical" evidence="7">
    <location>
        <begin position="78"/>
        <end position="96"/>
    </location>
</feature>
<dbReference type="GO" id="GO:0016413">
    <property type="term" value="F:O-acetyltransferase activity"/>
    <property type="evidence" value="ECO:0007669"/>
    <property type="project" value="TreeGrafter"/>
</dbReference>
<dbReference type="AlphaFoldDB" id="A0A5C7CM21"/>
<feature type="transmembrane region" description="Helical" evidence="7">
    <location>
        <begin position="303"/>
        <end position="324"/>
    </location>
</feature>
<feature type="domain" description="Acyltransferase 3" evidence="8">
    <location>
        <begin position="7"/>
        <end position="320"/>
    </location>
</feature>
<evidence type="ECO:0000259" key="8">
    <source>
        <dbReference type="Pfam" id="PF01757"/>
    </source>
</evidence>
<dbReference type="PANTHER" id="PTHR40074:SF2">
    <property type="entry name" value="O-ACETYLTRANSFERASE WECH"/>
    <property type="match status" value="1"/>
</dbReference>
<dbReference type="GO" id="GO:0005886">
    <property type="term" value="C:plasma membrane"/>
    <property type="evidence" value="ECO:0007669"/>
    <property type="project" value="UniProtKB-SubCell"/>
</dbReference>
<gene>
    <name evidence="9" type="ORF">FOT62_11130</name>
</gene>
<sequence length="335" mass="37825">MGKEHTGINSLRVFASFLVVFIHVSPEVFSVASDDWLGVNIAASFSRVSVPLFFMASGYFALRFRDEDSLKSFFKKKILRLFIPLTAWSIFYIIYNKTTINPSTIWGLLTITPAHYHLWFFYTLIPMILISPILSIIVIGSSKRHVIYLSLLWLSLSLLPSLVQALQYFIHDENPLLKVGKAQLFLAMIGYFLLGGLLRNIKFDISTKLLSVIIFLSTTATVVATCIFSNIKGQPSQAFFVYYSPFIATASISLFMLFERLTVKNNAFSKAINSTAKLSLGIYLIHPVFIDIFKPMILESTSLHLLLFMTMIIFVISGSITFLLSKIPIIKKTVL</sequence>
<dbReference type="Proteomes" id="UP000321126">
    <property type="component" value="Unassembled WGS sequence"/>
</dbReference>
<dbReference type="Pfam" id="PF01757">
    <property type="entry name" value="Acyl_transf_3"/>
    <property type="match status" value="1"/>
</dbReference>
<feature type="transmembrane region" description="Helical" evidence="7">
    <location>
        <begin position="182"/>
        <end position="198"/>
    </location>
</feature>
<evidence type="ECO:0000313" key="9">
    <source>
        <dbReference type="EMBL" id="TXE34112.1"/>
    </source>
</evidence>
<reference evidence="9 10" key="1">
    <citation type="submission" date="2019-07" db="EMBL/GenBank/DDBJ databases">
        <title>Serratia strains were isolated from fresh produce.</title>
        <authorList>
            <person name="Cho G.-S."/>
            <person name="Stein M."/>
            <person name="Lee W."/>
            <person name="Suh S.H."/>
            <person name="Franz C.M.A.P."/>
        </authorList>
    </citation>
    <scope>NUCLEOTIDE SEQUENCE [LARGE SCALE GENOMIC DNA]</scope>
    <source>
        <strain evidence="9 10">S16</strain>
    </source>
</reference>
<keyword evidence="6 7" id="KW-0472">Membrane</keyword>
<feature type="transmembrane region" description="Helical" evidence="7">
    <location>
        <begin position="237"/>
        <end position="258"/>
    </location>
</feature>
<feature type="transmembrane region" description="Helical" evidence="7">
    <location>
        <begin position="12"/>
        <end position="29"/>
    </location>
</feature>
<feature type="transmembrane region" description="Helical" evidence="7">
    <location>
        <begin position="41"/>
        <end position="62"/>
    </location>
</feature>
<evidence type="ECO:0000256" key="5">
    <source>
        <dbReference type="ARBA" id="ARBA00022989"/>
    </source>
</evidence>
<protein>
    <submittedName>
        <fullName evidence="9">Acyltransferase family protein</fullName>
    </submittedName>
</protein>
<comment type="subcellular location">
    <subcellularLocation>
        <location evidence="1">Cell membrane</location>
        <topology evidence="1">Multi-pass membrane protein</topology>
    </subcellularLocation>
</comment>
<dbReference type="PANTHER" id="PTHR40074">
    <property type="entry name" value="O-ACETYLTRANSFERASE WECH"/>
    <property type="match status" value="1"/>
</dbReference>
<evidence type="ECO:0000256" key="3">
    <source>
        <dbReference type="ARBA" id="ARBA00022475"/>
    </source>
</evidence>
<feature type="transmembrane region" description="Helical" evidence="7">
    <location>
        <begin position="116"/>
        <end position="139"/>
    </location>
</feature>
<keyword evidence="9" id="KW-0012">Acyltransferase</keyword>
<organism evidence="9 10">
    <name type="scientific">Serratia marcescens</name>
    <dbReference type="NCBI Taxonomy" id="615"/>
    <lineage>
        <taxon>Bacteria</taxon>
        <taxon>Pseudomonadati</taxon>
        <taxon>Pseudomonadota</taxon>
        <taxon>Gammaproteobacteria</taxon>
        <taxon>Enterobacterales</taxon>
        <taxon>Yersiniaceae</taxon>
        <taxon>Serratia</taxon>
    </lineage>
</organism>
<dbReference type="RefSeq" id="WP_147881619.1">
    <property type="nucleotide sequence ID" value="NZ_VOUQ01000005.1"/>
</dbReference>
<evidence type="ECO:0000256" key="6">
    <source>
        <dbReference type="ARBA" id="ARBA00023136"/>
    </source>
</evidence>
<evidence type="ECO:0000313" key="10">
    <source>
        <dbReference type="Proteomes" id="UP000321126"/>
    </source>
</evidence>
<accession>A0A5C7CM21</accession>
<feature type="transmembrane region" description="Helical" evidence="7">
    <location>
        <begin position="146"/>
        <end position="170"/>
    </location>
</feature>
<feature type="transmembrane region" description="Helical" evidence="7">
    <location>
        <begin position="210"/>
        <end position="231"/>
    </location>
</feature>
<keyword evidence="5 7" id="KW-1133">Transmembrane helix</keyword>
<keyword evidence="9" id="KW-0808">Transferase</keyword>
<name>A0A5C7CM21_SERMA</name>
<evidence type="ECO:0000256" key="4">
    <source>
        <dbReference type="ARBA" id="ARBA00022692"/>
    </source>
</evidence>
<dbReference type="InterPro" id="IPR002656">
    <property type="entry name" value="Acyl_transf_3_dom"/>
</dbReference>
<evidence type="ECO:0000256" key="1">
    <source>
        <dbReference type="ARBA" id="ARBA00004651"/>
    </source>
</evidence>
<comment type="similarity">
    <text evidence="2">Belongs to the acyltransferase 3 family.</text>
</comment>